<feature type="region of interest" description="Disordered" evidence="1">
    <location>
        <begin position="214"/>
        <end position="298"/>
    </location>
</feature>
<evidence type="ECO:0000313" key="3">
    <source>
        <dbReference type="Proteomes" id="UP000029833"/>
    </source>
</evidence>
<proteinExistence type="predicted"/>
<evidence type="ECO:0000256" key="1">
    <source>
        <dbReference type="SAM" id="MobiDB-lite"/>
    </source>
</evidence>
<name>A0A0A0B4P2_9CELL</name>
<sequence>MPIFELDEGRPLLVQPMQPASSTFAPDTSALVADHLTALLGEQLFQVRVRHEDDEAPHLLALDAGGQPVVVDVVHLLDAEALVRALGFAGQAARLTRSDLARAYQGGREAFDADLAVFRDRSPLTAQHAPRTGSRLVLVCSEVDDDVSDALAFLRQPGRQVEVLQMGVVQGGDGRRYVDVSPVQLGPHRTPRPVEPAAMIVPAPVPAPLTVTGASAHESVSARVAAAERPRPEPVPAPRPSADEWDVRDAVRDTGASAARSGDDDGRDARVDDADGRRERGTDEGPDAPSDDAVPGAG</sequence>
<comment type="caution">
    <text evidence="2">The sequence shown here is derived from an EMBL/GenBank/DDBJ whole genome shotgun (WGS) entry which is preliminary data.</text>
</comment>
<gene>
    <name evidence="2" type="ORF">Q760_17225</name>
</gene>
<evidence type="ECO:0000313" key="2">
    <source>
        <dbReference type="EMBL" id="KGM01805.1"/>
    </source>
</evidence>
<dbReference type="Proteomes" id="UP000029833">
    <property type="component" value="Unassembled WGS sequence"/>
</dbReference>
<feature type="compositionally biased region" description="Basic and acidic residues" evidence="1">
    <location>
        <begin position="261"/>
        <end position="283"/>
    </location>
</feature>
<feature type="non-terminal residue" evidence="2">
    <location>
        <position position="298"/>
    </location>
</feature>
<feature type="compositionally biased region" description="Basic and acidic residues" evidence="1">
    <location>
        <begin position="241"/>
        <end position="252"/>
    </location>
</feature>
<dbReference type="STRING" id="1408250.Q760_17225"/>
<dbReference type="EMBL" id="AXNT01000082">
    <property type="protein sequence ID" value="KGM01805.1"/>
    <property type="molecule type" value="Genomic_DNA"/>
</dbReference>
<accession>A0A0A0B4P2</accession>
<dbReference type="AlphaFoldDB" id="A0A0A0B4P2"/>
<organism evidence="2 3">
    <name type="scientific">Cellulomonas cellasea DSM 20118</name>
    <dbReference type="NCBI Taxonomy" id="1408250"/>
    <lineage>
        <taxon>Bacteria</taxon>
        <taxon>Bacillati</taxon>
        <taxon>Actinomycetota</taxon>
        <taxon>Actinomycetes</taxon>
        <taxon>Micrococcales</taxon>
        <taxon>Cellulomonadaceae</taxon>
        <taxon>Cellulomonas</taxon>
    </lineage>
</organism>
<feature type="compositionally biased region" description="Low complexity" evidence="1">
    <location>
        <begin position="214"/>
        <end position="225"/>
    </location>
</feature>
<reference evidence="2 3" key="1">
    <citation type="submission" date="2013-10" db="EMBL/GenBank/DDBJ databases">
        <authorList>
            <person name="Wang G."/>
            <person name="Zhuang W."/>
        </authorList>
    </citation>
    <scope>NUCLEOTIDE SEQUENCE [LARGE SCALE GENOMIC DNA]</scope>
    <source>
        <strain evidence="2 3">DSM 20118</strain>
    </source>
</reference>
<keyword evidence="3" id="KW-1185">Reference proteome</keyword>
<protein>
    <submittedName>
        <fullName evidence="2">Uncharacterized protein</fullName>
    </submittedName>
</protein>